<dbReference type="InterPro" id="IPR046528">
    <property type="entry name" value="DUF6593"/>
</dbReference>
<feature type="domain" description="DUF6593" evidence="1">
    <location>
        <begin position="21"/>
        <end position="158"/>
    </location>
</feature>
<accession>A0A8H2WHF2</accession>
<organism evidence="2 3">
    <name type="scientific">Rhizoctonia solani</name>
    <dbReference type="NCBI Taxonomy" id="456999"/>
    <lineage>
        <taxon>Eukaryota</taxon>
        <taxon>Fungi</taxon>
        <taxon>Dikarya</taxon>
        <taxon>Basidiomycota</taxon>
        <taxon>Agaricomycotina</taxon>
        <taxon>Agaricomycetes</taxon>
        <taxon>Cantharellales</taxon>
        <taxon>Ceratobasidiaceae</taxon>
        <taxon>Rhizoctonia</taxon>
    </lineage>
</organism>
<dbReference type="EMBL" id="CAJMWT010001029">
    <property type="protein sequence ID" value="CAE6373559.1"/>
    <property type="molecule type" value="Genomic_DNA"/>
</dbReference>
<sequence length="173" mass="20078">MMSTAPTFTVLFDSTGDLFDNEFIDAEGRVMYKLTTLQAQPRVTQLERMKERLALHPTEPWRATMHFGSEGELGHLYLGELPVVPMSGYLRKKNGHSGRFRSFIAVDGNEYQWRPGSRCLECYDKNERLVARYEWLLEGPSYARFEIKIGGWHILSELIAILLLNRYAIRFEV</sequence>
<protein>
    <recommendedName>
        <fullName evidence="1">DUF6593 domain-containing protein</fullName>
    </recommendedName>
</protein>
<proteinExistence type="predicted"/>
<dbReference type="Pfam" id="PF20236">
    <property type="entry name" value="DUF6593"/>
    <property type="match status" value="1"/>
</dbReference>
<name>A0A8H2WHF2_9AGAM</name>
<evidence type="ECO:0000259" key="1">
    <source>
        <dbReference type="Pfam" id="PF20236"/>
    </source>
</evidence>
<gene>
    <name evidence="2" type="ORF">RDB_LOCUS19876</name>
</gene>
<dbReference type="Proteomes" id="UP000663843">
    <property type="component" value="Unassembled WGS sequence"/>
</dbReference>
<evidence type="ECO:0000313" key="2">
    <source>
        <dbReference type="EMBL" id="CAE6373559.1"/>
    </source>
</evidence>
<comment type="caution">
    <text evidence="2">The sequence shown here is derived from an EMBL/GenBank/DDBJ whole genome shotgun (WGS) entry which is preliminary data.</text>
</comment>
<reference evidence="2" key="1">
    <citation type="submission" date="2021-01" db="EMBL/GenBank/DDBJ databases">
        <authorList>
            <person name="Kaushik A."/>
        </authorList>
    </citation>
    <scope>NUCLEOTIDE SEQUENCE</scope>
    <source>
        <strain evidence="2">AG2-2IIIB</strain>
    </source>
</reference>
<dbReference type="AlphaFoldDB" id="A0A8H2WHF2"/>
<evidence type="ECO:0000313" key="3">
    <source>
        <dbReference type="Proteomes" id="UP000663843"/>
    </source>
</evidence>